<gene>
    <name evidence="2" type="ORF">E2980_20550</name>
</gene>
<dbReference type="OrthoDB" id="9804747at2"/>
<comment type="caution">
    <text evidence="2">The sequence shown here is derived from an EMBL/GenBank/DDBJ whole genome shotgun (WGS) entry which is preliminary data.</text>
</comment>
<accession>A0A4Y8LP52</accession>
<dbReference type="SUPFAM" id="SSF109604">
    <property type="entry name" value="HD-domain/PDEase-like"/>
    <property type="match status" value="1"/>
</dbReference>
<evidence type="ECO:0000313" key="2">
    <source>
        <dbReference type="EMBL" id="TFE22785.1"/>
    </source>
</evidence>
<dbReference type="PANTHER" id="PTHR43155">
    <property type="entry name" value="CYCLIC DI-GMP PHOSPHODIESTERASE PA4108-RELATED"/>
    <property type="match status" value="1"/>
</dbReference>
<dbReference type="CDD" id="cd00077">
    <property type="entry name" value="HDc"/>
    <property type="match status" value="1"/>
</dbReference>
<keyword evidence="3" id="KW-1185">Reference proteome</keyword>
<dbReference type="Proteomes" id="UP000297900">
    <property type="component" value="Unassembled WGS sequence"/>
</dbReference>
<dbReference type="Gene3D" id="1.10.3210.10">
    <property type="entry name" value="Hypothetical protein af1432"/>
    <property type="match status" value="1"/>
</dbReference>
<dbReference type="InterPro" id="IPR003607">
    <property type="entry name" value="HD/PDEase_dom"/>
</dbReference>
<dbReference type="PROSITE" id="PS51832">
    <property type="entry name" value="HD_GYP"/>
    <property type="match status" value="1"/>
</dbReference>
<name>A0A4Y8LP52_9BACL</name>
<protein>
    <submittedName>
        <fullName evidence="2">HD domain-containing protein</fullName>
    </submittedName>
</protein>
<dbReference type="EMBL" id="SOMN01000040">
    <property type="protein sequence ID" value="TFE22785.1"/>
    <property type="molecule type" value="Genomic_DNA"/>
</dbReference>
<feature type="domain" description="HD-GYP" evidence="1">
    <location>
        <begin position="118"/>
        <end position="314"/>
    </location>
</feature>
<organism evidence="2 3">
    <name type="scientific">Cohnella luojiensis</name>
    <dbReference type="NCBI Taxonomy" id="652876"/>
    <lineage>
        <taxon>Bacteria</taxon>
        <taxon>Bacillati</taxon>
        <taxon>Bacillota</taxon>
        <taxon>Bacilli</taxon>
        <taxon>Bacillales</taxon>
        <taxon>Paenibacillaceae</taxon>
        <taxon>Cohnella</taxon>
    </lineage>
</organism>
<evidence type="ECO:0000313" key="3">
    <source>
        <dbReference type="Proteomes" id="UP000297900"/>
    </source>
</evidence>
<dbReference type="InterPro" id="IPR037522">
    <property type="entry name" value="HD_GYP_dom"/>
</dbReference>
<dbReference type="Pfam" id="PF13487">
    <property type="entry name" value="HD_5"/>
    <property type="match status" value="1"/>
</dbReference>
<reference evidence="2 3" key="1">
    <citation type="submission" date="2019-03" db="EMBL/GenBank/DDBJ databases">
        <title>Cohnella endophytica sp. nov., a novel endophytic bacterium isolated from bark of Sonneratia apetala.</title>
        <authorList>
            <person name="Tuo L."/>
        </authorList>
    </citation>
    <scope>NUCLEOTIDE SEQUENCE [LARGE SCALE GENOMIC DNA]</scope>
    <source>
        <strain evidence="2 3">CCTCC AB 208254</strain>
    </source>
</reference>
<dbReference type="AlphaFoldDB" id="A0A4Y8LP52"/>
<sequence length="362" mass="40611">MKIVPISQCLPGMRLGKPVLSEHGKVILGYHVELTSLMIMRLTRMGIHSLYIEDVQTDDIPIDDSIGEETRVMLHMALAKVFANFSVTSSFGIGNQILATNRMLVEGITRVIEDLSRDRRNLVSLMTQNMAPATKLEQHFCQNAINVCVYTTKLAMLQGYSQTELVEVGLGALLHDVGNIQIPSQLLLSSSKLTPIEYMEIKKHTEYGFRMLKENTGLPLLAATCALQHHERIDGSGYPYNLKGKQIHEYALWIGMLDSYDAMTHPRAYRRAIAPHQALDILFANAGTLYDLKKVTLFRNKVAIFPVGQSVKLSTRERGVVCRQNQSIPSRPVVRVLQNERGEKLKAPYEIDLSSALHVMIN</sequence>
<dbReference type="PANTHER" id="PTHR43155:SF2">
    <property type="entry name" value="CYCLIC DI-GMP PHOSPHODIESTERASE PA4108"/>
    <property type="match status" value="1"/>
</dbReference>
<evidence type="ECO:0000259" key="1">
    <source>
        <dbReference type="PROSITE" id="PS51832"/>
    </source>
</evidence>
<proteinExistence type="predicted"/>
<dbReference type="RefSeq" id="WP_135154123.1">
    <property type="nucleotide sequence ID" value="NZ_SOMN01000040.1"/>
</dbReference>